<name>A0A8J2LVN0_9HEXA</name>
<dbReference type="Proteomes" id="UP000708208">
    <property type="component" value="Unassembled WGS sequence"/>
</dbReference>
<feature type="disulfide bond" evidence="10 13">
    <location>
        <begin position="790"/>
        <end position="808"/>
    </location>
</feature>
<feature type="active site" description="Proton acceptor 2" evidence="7">
    <location>
        <position position="822"/>
    </location>
</feature>
<accession>A0A8J2LVN0</accession>
<dbReference type="GO" id="GO:0008237">
    <property type="term" value="F:metallopeptidase activity"/>
    <property type="evidence" value="ECO:0007669"/>
    <property type="project" value="InterPro"/>
</dbReference>
<feature type="binding site" evidence="9">
    <location>
        <position position="821"/>
    </location>
    <ligand>
        <name>Zn(2+)</name>
        <dbReference type="ChEBI" id="CHEBI:29105"/>
        <label>1</label>
        <note>catalytic</note>
    </ligand>
</feature>
<feature type="active site" description="Proton acceptor 1" evidence="7">
    <location>
        <position position="396"/>
    </location>
</feature>
<feature type="active site" description="Proton acceptor 1" evidence="5">
    <location>
        <position position="822"/>
    </location>
</feature>
<keyword evidence="9" id="KW-0479">Metal-binding</keyword>
<keyword evidence="2 14" id="KW-0732">Signal</keyword>
<feature type="binding site" evidence="12">
    <location>
        <position position="395"/>
    </location>
    <ligand>
        <name>Zn(2+)</name>
        <dbReference type="ChEBI" id="CHEBI:29105"/>
        <label>2</label>
        <note>catalytic</note>
    </ligand>
</feature>
<feature type="disulfide bond" evidence="13">
    <location>
        <begin position="146"/>
        <end position="154"/>
    </location>
</feature>
<feature type="active site" description="Proton donor 1" evidence="7">
    <location>
        <position position="517"/>
    </location>
</feature>
<dbReference type="GO" id="GO:0005886">
    <property type="term" value="C:plasma membrane"/>
    <property type="evidence" value="ECO:0007669"/>
    <property type="project" value="TreeGrafter"/>
</dbReference>
<sequence>MTVFFNKVLLVLPFVVIFAQVSVQRELNGKYTQEDAIDYLQSLESEYSRECNKQMTARWKYIVDVTPENEKESTRVTNVFLQYQSSVQQEIMSRYSNWPSFPNATVKRELKYLAIKGPATMEPFKVAEMNELSSHMESVYATATVCEYNDTQKCNLRLEPEIEQKLTSVTDYDELAHYWTAWHNVMGKAVTASNYTKFIVFQNEMARANNFTDMSQMWLEPYNDGSKGWAASNFKTEMIETWAKLKPMYRKLHAYVRMKLRKSYGRAPVYEGKIKKYGYIPAHLLGNMWAQDWSALDARTKPYADTPSLDATAALVQQNYTVLRIFQEADKFFQGLGLPPMTETFWKESMLERPKDREVVCHASAEDFCLGKGSEDFRIKMCTEVNMEDLITVHHEMGHIAYFMQYTDHHYAFRDGANPGFHEAIGDALALAVTTPKHLQCVLVTKTDINFLYLMALQKIAFFPFAISMDQWRWEVFGGTLKEEDYTRRWWELRKENQGIIPPEERHSSFDPAAKYHIVANVPYIRYFVSHILQFQFYEAMCVEAGEYRPNDPKSKPLYQCDFAGNKAAGKRLSNMMKLGFSKPWPEALEAITGSREMSIEPLLNYFTPLIQFFDEELAAAGESDCFGRDCQAVASEYINGHYEREASGYDNQGDFWLRQYESDTFRDEVTTLWETVRPLYEELYAYVRFRLRKTYPQIGASSPLPAHILGNMWAQSWENVYDKVLPYEGFPSFDITAALKEKFKPDLQGVRGMFWVADDFFVSTGLANVSMAYGDRAMVIKPENKSAVCHASAWDFCDKEDFRIKMCTNVDMEDFITIHHELGHIQYYIQYKDLPITLREGANPGFHEAIGDVIALSVATPKHMQKIGFLNATTPSDESTVNYLMKMALDKVAFLPFGFLIDSYRWKIFDGSITNGSYTYEWLKMRATFQGVVPPVARSEQDFDAGAKYHVPDDTPYVAYFVSYILQFQLHKVLCETAGELKKNPLYECDIYGNAAAGLKLKKILQSGSSKMWKDLLKEITGSPDLDATALLEYFQPLRKYLEDERQTHDYPLGWDATAFEDFYESNRHL</sequence>
<dbReference type="Pfam" id="PF01401">
    <property type="entry name" value="Peptidase_M2"/>
    <property type="match status" value="2"/>
</dbReference>
<keyword evidence="9" id="KW-0862">Zinc</keyword>
<feature type="active site" description="Proton acceptor 2" evidence="11">
    <location>
        <position position="396"/>
    </location>
</feature>
<feature type="binding site" evidence="8">
    <location>
        <position position="661"/>
    </location>
    <ligand>
        <name>chloride</name>
        <dbReference type="ChEBI" id="CHEBI:17996"/>
        <label>1</label>
    </ligand>
</feature>
<keyword evidence="4 6" id="KW-0325">Glycoprotein</keyword>
<evidence type="ECO:0000256" key="1">
    <source>
        <dbReference type="ARBA" id="ARBA00008139"/>
    </source>
</evidence>
<evidence type="ECO:0000313" key="15">
    <source>
        <dbReference type="EMBL" id="CAG7837457.1"/>
    </source>
</evidence>
<feature type="signal peptide" evidence="14">
    <location>
        <begin position="1"/>
        <end position="19"/>
    </location>
</feature>
<evidence type="ECO:0000256" key="10">
    <source>
        <dbReference type="PIRSR" id="PIRSR601548-4"/>
    </source>
</evidence>
<feature type="glycosylation site" description="N-linked (GlcNAc...) asparagine; partial" evidence="6">
    <location>
        <position position="149"/>
    </location>
</feature>
<feature type="glycosylation site" description="N-linked (GlcNAc...) (complex) asparagine" evidence="6">
    <location>
        <position position="103"/>
    </location>
</feature>
<keyword evidence="16" id="KW-1185">Reference proteome</keyword>
<feature type="active site" description="Proton donor 2" evidence="7">
    <location>
        <position position="951"/>
    </location>
</feature>
<comment type="caution">
    <text evidence="15">The sequence shown here is derived from an EMBL/GenBank/DDBJ whole genome shotgun (WGS) entry which is preliminary data.</text>
</comment>
<feature type="disulfide bond" evidence="10">
    <location>
        <begin position="976"/>
        <end position="990"/>
    </location>
</feature>
<keyword evidence="3 10" id="KW-1015">Disulfide bond</keyword>
<dbReference type="PANTHER" id="PTHR10514:SF27">
    <property type="entry name" value="ANGIOTENSIN-CONVERTING ENZYME"/>
    <property type="match status" value="1"/>
</dbReference>
<dbReference type="PANTHER" id="PTHR10514">
    <property type="entry name" value="ANGIOTENSIN-CONVERTING ENZYME"/>
    <property type="match status" value="1"/>
</dbReference>
<evidence type="ECO:0000256" key="11">
    <source>
        <dbReference type="PIRSR" id="PIRSR601548-6"/>
    </source>
</evidence>
<protein>
    <recommendedName>
        <fullName evidence="17">Angiotensin-converting enzyme</fullName>
    </recommendedName>
</protein>
<dbReference type="OrthoDB" id="10029630at2759"/>
<evidence type="ECO:0000256" key="7">
    <source>
        <dbReference type="PIRSR" id="PIRSR601548-11"/>
    </source>
</evidence>
<proteinExistence type="inferred from homology"/>
<evidence type="ECO:0000256" key="14">
    <source>
        <dbReference type="SAM" id="SignalP"/>
    </source>
</evidence>
<dbReference type="AlphaFoldDB" id="A0A8J2LVN0"/>
<feature type="active site" description="Proton donor 1" evidence="5">
    <location>
        <position position="951"/>
    </location>
</feature>
<evidence type="ECO:0000256" key="9">
    <source>
        <dbReference type="PIRSR" id="PIRSR601548-3"/>
    </source>
</evidence>
<dbReference type="CDD" id="cd06461">
    <property type="entry name" value="M2_ACE"/>
    <property type="match status" value="2"/>
</dbReference>
<evidence type="ECO:0000256" key="12">
    <source>
        <dbReference type="PIRSR" id="PIRSR601548-8"/>
    </source>
</evidence>
<evidence type="ECO:0000256" key="13">
    <source>
        <dbReference type="PROSITE-ProRule" id="PRU01355"/>
    </source>
</evidence>
<evidence type="ECO:0000256" key="8">
    <source>
        <dbReference type="PIRSR" id="PIRSR601548-2"/>
    </source>
</evidence>
<comment type="similarity">
    <text evidence="1 13">Belongs to the peptidase M2 family.</text>
</comment>
<organism evidence="15 16">
    <name type="scientific">Allacma fusca</name>
    <dbReference type="NCBI Taxonomy" id="39272"/>
    <lineage>
        <taxon>Eukaryota</taxon>
        <taxon>Metazoa</taxon>
        <taxon>Ecdysozoa</taxon>
        <taxon>Arthropoda</taxon>
        <taxon>Hexapoda</taxon>
        <taxon>Collembola</taxon>
        <taxon>Symphypleona</taxon>
        <taxon>Sminthuridae</taxon>
        <taxon>Allacma</taxon>
    </lineage>
</organism>
<dbReference type="GO" id="GO:0006508">
    <property type="term" value="P:proteolysis"/>
    <property type="evidence" value="ECO:0007669"/>
    <property type="project" value="InterPro"/>
</dbReference>
<dbReference type="InterPro" id="IPR001548">
    <property type="entry name" value="Peptidase_M2"/>
</dbReference>
<evidence type="ECO:0000256" key="3">
    <source>
        <dbReference type="ARBA" id="ARBA00023157"/>
    </source>
</evidence>
<evidence type="ECO:0000256" key="2">
    <source>
        <dbReference type="ARBA" id="ARBA00022729"/>
    </source>
</evidence>
<feature type="binding site" evidence="12">
    <location>
        <position position="399"/>
    </location>
    <ligand>
        <name>Zn(2+)</name>
        <dbReference type="ChEBI" id="CHEBI:29105"/>
        <label>2</label>
        <note>catalytic</note>
    </ligand>
</feature>
<evidence type="ECO:0000256" key="5">
    <source>
        <dbReference type="PIRSR" id="PIRSR601548-1"/>
    </source>
</evidence>
<dbReference type="PROSITE" id="PS52011">
    <property type="entry name" value="PEPTIDASE_M2"/>
    <property type="match status" value="2"/>
</dbReference>
<feature type="chain" id="PRO_5035247688" description="Angiotensin-converting enzyme" evidence="14">
    <location>
        <begin position="20"/>
        <end position="1071"/>
    </location>
</feature>
<evidence type="ECO:0008006" key="17">
    <source>
        <dbReference type="Google" id="ProtNLM"/>
    </source>
</evidence>
<feature type="active site" description="Proton donor 2" evidence="11">
    <location>
        <position position="517"/>
    </location>
</feature>
<gene>
    <name evidence="15" type="ORF">AFUS01_LOCUS46570</name>
</gene>
<dbReference type="GO" id="GO:0008241">
    <property type="term" value="F:peptidyl-dipeptidase activity"/>
    <property type="evidence" value="ECO:0007669"/>
    <property type="project" value="InterPro"/>
</dbReference>
<feature type="binding site" evidence="12">
    <location>
        <position position="423"/>
    </location>
    <ligand>
        <name>Zn(2+)</name>
        <dbReference type="ChEBI" id="CHEBI:29105"/>
        <label>2</label>
        <note>catalytic</note>
    </ligand>
</feature>
<comment type="caution">
    <text evidence="13">Lacks conserved residue(s) required for the propagation of feature annotation.</text>
</comment>
<feature type="binding site" evidence="9">
    <location>
        <position position="849"/>
    </location>
    <ligand>
        <name>Zn(2+)</name>
        <dbReference type="ChEBI" id="CHEBI:29105"/>
        <label>1</label>
        <note>catalytic</note>
    </ligand>
</feature>
<evidence type="ECO:0000256" key="4">
    <source>
        <dbReference type="ARBA" id="ARBA00023180"/>
    </source>
</evidence>
<evidence type="ECO:0000313" key="16">
    <source>
        <dbReference type="Proteomes" id="UP000708208"/>
    </source>
</evidence>
<evidence type="ECO:0000256" key="6">
    <source>
        <dbReference type="PIRSR" id="PIRSR601548-10"/>
    </source>
</evidence>
<feature type="glycosylation site" description="N-linked (GlcNAc...) (complex) asparagine" evidence="6">
    <location>
        <position position="78"/>
    </location>
</feature>
<reference evidence="15" key="1">
    <citation type="submission" date="2021-06" db="EMBL/GenBank/DDBJ databases">
        <authorList>
            <person name="Hodson N. C."/>
            <person name="Mongue J. A."/>
            <person name="Jaron S. K."/>
        </authorList>
    </citation>
    <scope>NUCLEOTIDE SEQUENCE</scope>
</reference>
<dbReference type="EMBL" id="CAJVCH010571417">
    <property type="protein sequence ID" value="CAG7837457.1"/>
    <property type="molecule type" value="Genomic_DNA"/>
</dbReference>
<feature type="binding site" evidence="9">
    <location>
        <position position="825"/>
    </location>
    <ligand>
        <name>Zn(2+)</name>
        <dbReference type="ChEBI" id="CHEBI:29105"/>
        <label>1</label>
        <note>catalytic</note>
    </ligand>
</feature>